<dbReference type="EMBL" id="OC933440">
    <property type="protein sequence ID" value="CAD7659884.1"/>
    <property type="molecule type" value="Genomic_DNA"/>
</dbReference>
<dbReference type="Gene3D" id="1.10.600.10">
    <property type="entry name" value="Farnesyl Diphosphate Synthase"/>
    <property type="match status" value="1"/>
</dbReference>
<evidence type="ECO:0000313" key="3">
    <source>
        <dbReference type="EMBL" id="CAD7659884.1"/>
    </source>
</evidence>
<dbReference type="GO" id="GO:0046872">
    <property type="term" value="F:metal ion binding"/>
    <property type="evidence" value="ECO:0007669"/>
    <property type="project" value="UniProtKB-KW"/>
</dbReference>
<accession>A0A7R9QVE4</accession>
<dbReference type="PANTHER" id="PTHR35201">
    <property type="entry name" value="TERPENE SYNTHASE"/>
    <property type="match status" value="1"/>
</dbReference>
<dbReference type="EMBL" id="CAJPVJ010018615">
    <property type="protein sequence ID" value="CAG2177022.1"/>
    <property type="molecule type" value="Genomic_DNA"/>
</dbReference>
<dbReference type="PANTHER" id="PTHR35201:SF4">
    <property type="entry name" value="BETA-PINACENE SYNTHASE-RELATED"/>
    <property type="match status" value="1"/>
</dbReference>
<keyword evidence="2" id="KW-0479">Metal-binding</keyword>
<evidence type="ECO:0000256" key="2">
    <source>
        <dbReference type="RuleBase" id="RU366034"/>
    </source>
</evidence>
<reference evidence="3" key="1">
    <citation type="submission" date="2020-11" db="EMBL/GenBank/DDBJ databases">
        <authorList>
            <person name="Tran Van P."/>
        </authorList>
    </citation>
    <scope>NUCLEOTIDE SEQUENCE</scope>
</reference>
<keyword evidence="4" id="KW-1185">Reference proteome</keyword>
<dbReference type="GO" id="GO:0010333">
    <property type="term" value="F:terpene synthase activity"/>
    <property type="evidence" value="ECO:0007669"/>
    <property type="project" value="InterPro"/>
</dbReference>
<dbReference type="Proteomes" id="UP000728032">
    <property type="component" value="Unassembled WGS sequence"/>
</dbReference>
<dbReference type="Pfam" id="PF19086">
    <property type="entry name" value="Terpene_syn_C_2"/>
    <property type="match status" value="1"/>
</dbReference>
<dbReference type="EC" id="4.2.3.-" evidence="2"/>
<dbReference type="GO" id="GO:0008299">
    <property type="term" value="P:isoprenoid biosynthetic process"/>
    <property type="evidence" value="ECO:0007669"/>
    <property type="project" value="UniProtKB-ARBA"/>
</dbReference>
<dbReference type="AlphaFoldDB" id="A0A7R9QVE4"/>
<keyword evidence="2" id="KW-0456">Lyase</keyword>
<sequence>MDEFVLRPHENQCVKRDPILTSKGFLNEEYQKKPTKSAKEVNLIAEDLLAHKLRGLFAEKLEPNPWTKDAVEVLEKELSEAYGKPWKDDRDYTLLTYSGYYTKDRDQFLAINYWTTFSFLMDDLLINEKDRNVTSAIQSRILIYYELITIKYRSLPSKWSDKYKNGKTADSTAMDKMMTKAMEYMKKALSAAQYDRHVQHVVDWIDSYVEINNYGFNDKVMSYEQFFDLREKESAHGVLAICAEMSCAYDPTVHKMVDNKIYKAYTAALGRHTVLVNEIYGLKKRLRDGRLKYSYLYLIMAHEGCSAQTAMDRMVYEIHDAWTIAMNYAEQIRLMKDKAIYEYVLEMVCLTKGNLYWASKTRRYIV</sequence>
<comment type="cofactor">
    <cofactor evidence="2">
        <name>Mg(2+)</name>
        <dbReference type="ChEBI" id="CHEBI:18420"/>
    </cofactor>
</comment>
<dbReference type="SUPFAM" id="SSF48576">
    <property type="entry name" value="Terpenoid synthases"/>
    <property type="match status" value="1"/>
</dbReference>
<dbReference type="InterPro" id="IPR034686">
    <property type="entry name" value="Terpene_cyclase-like_2"/>
</dbReference>
<evidence type="ECO:0000313" key="4">
    <source>
        <dbReference type="Proteomes" id="UP000728032"/>
    </source>
</evidence>
<protein>
    <recommendedName>
        <fullName evidence="2">Terpene synthase</fullName>
        <ecNumber evidence="2">4.2.3.-</ecNumber>
    </recommendedName>
</protein>
<name>A0A7R9QVE4_9ACAR</name>
<gene>
    <name evidence="3" type="ORF">ONB1V03_LOCUS16455</name>
</gene>
<dbReference type="InterPro" id="IPR008949">
    <property type="entry name" value="Isoprenoid_synthase_dom_sf"/>
</dbReference>
<comment type="similarity">
    <text evidence="1 2">Belongs to the terpene synthase family.</text>
</comment>
<evidence type="ECO:0000256" key="1">
    <source>
        <dbReference type="ARBA" id="ARBA00006333"/>
    </source>
</evidence>
<keyword evidence="2" id="KW-0460">Magnesium</keyword>
<dbReference type="OrthoDB" id="8300255at2759"/>
<proteinExistence type="inferred from homology"/>
<organism evidence="3">
    <name type="scientific">Oppiella nova</name>
    <dbReference type="NCBI Taxonomy" id="334625"/>
    <lineage>
        <taxon>Eukaryota</taxon>
        <taxon>Metazoa</taxon>
        <taxon>Ecdysozoa</taxon>
        <taxon>Arthropoda</taxon>
        <taxon>Chelicerata</taxon>
        <taxon>Arachnida</taxon>
        <taxon>Acari</taxon>
        <taxon>Acariformes</taxon>
        <taxon>Sarcoptiformes</taxon>
        <taxon>Oribatida</taxon>
        <taxon>Brachypylina</taxon>
        <taxon>Oppioidea</taxon>
        <taxon>Oppiidae</taxon>
        <taxon>Oppiella</taxon>
    </lineage>
</organism>